<evidence type="ECO:0000313" key="2">
    <source>
        <dbReference type="EMBL" id="AJT50129.1"/>
    </source>
</evidence>
<keyword evidence="1" id="KW-0472">Membrane</keyword>
<dbReference type="Proteomes" id="UP000003645">
    <property type="component" value="Chromosome"/>
</dbReference>
<name>A0A0D4CJA5_LIMMU</name>
<feature type="transmembrane region" description="Helical" evidence="1">
    <location>
        <begin position="37"/>
        <end position="57"/>
    </location>
</feature>
<gene>
    <name evidence="2" type="ORF">LBLM1_02940</name>
</gene>
<protein>
    <submittedName>
        <fullName evidence="2">Uncharacterized protein</fullName>
    </submittedName>
</protein>
<keyword evidence="1" id="KW-0812">Transmembrane</keyword>
<evidence type="ECO:0000256" key="1">
    <source>
        <dbReference type="SAM" id="Phobius"/>
    </source>
</evidence>
<accession>A0A0D4CJA5</accession>
<organism evidence="2 3">
    <name type="scientific">Limosilactobacillus mucosae LM1</name>
    <dbReference type="NCBI Taxonomy" id="1130798"/>
    <lineage>
        <taxon>Bacteria</taxon>
        <taxon>Bacillati</taxon>
        <taxon>Bacillota</taxon>
        <taxon>Bacilli</taxon>
        <taxon>Lactobacillales</taxon>
        <taxon>Lactobacillaceae</taxon>
        <taxon>Limosilactobacillus</taxon>
    </lineage>
</organism>
<sequence length="59" mass="6552">MKQFLNAAIVVSFFGVVAAIIWLVWDQEGFYNSEKAVISALIVFVALMLLALGLCLYKL</sequence>
<keyword evidence="1" id="KW-1133">Transmembrane helix</keyword>
<dbReference type="RefSeq" id="WP_006500027.1">
    <property type="nucleotide sequence ID" value="NZ_CP011013.1"/>
</dbReference>
<dbReference type="HOGENOM" id="CLU_2954792_0_0_9"/>
<evidence type="ECO:0000313" key="3">
    <source>
        <dbReference type="Proteomes" id="UP000003645"/>
    </source>
</evidence>
<dbReference type="AlphaFoldDB" id="A0A0D4CJA5"/>
<feature type="transmembrane region" description="Helical" evidence="1">
    <location>
        <begin position="7"/>
        <end position="25"/>
    </location>
</feature>
<dbReference type="KEGG" id="lmu:LBLM1_02940"/>
<proteinExistence type="predicted"/>
<keyword evidence="3" id="KW-1185">Reference proteome</keyword>
<dbReference type="EMBL" id="CP011013">
    <property type="protein sequence ID" value="AJT50129.1"/>
    <property type="molecule type" value="Genomic_DNA"/>
</dbReference>
<dbReference type="STRING" id="1130798.LBLM1_02940"/>
<reference evidence="2 3" key="1">
    <citation type="journal article" date="2012" name="J. Bacteriol.">
        <title>Genome sequence of Lactobacillus mucosae LM1, isolated from piglet feces.</title>
        <authorList>
            <person name="Lee J.H."/>
            <person name="Valeriano V.D."/>
            <person name="Shin Y.R."/>
            <person name="Chae J.P."/>
            <person name="Kim G.B."/>
            <person name="Ham J.S."/>
            <person name="Chun J."/>
            <person name="Kang D.K."/>
        </authorList>
    </citation>
    <scope>NUCLEOTIDE SEQUENCE [LARGE SCALE GENOMIC DNA]</scope>
    <source>
        <strain evidence="2 3">LM1</strain>
    </source>
</reference>